<evidence type="ECO:0000256" key="4">
    <source>
        <dbReference type="ARBA" id="ARBA00023136"/>
    </source>
</evidence>
<feature type="transmembrane region" description="Helical" evidence="5">
    <location>
        <begin position="39"/>
        <end position="65"/>
    </location>
</feature>
<feature type="transmembrane region" description="Helical" evidence="5">
    <location>
        <begin position="133"/>
        <end position="151"/>
    </location>
</feature>
<dbReference type="EMBL" id="PFNG01000030">
    <property type="protein sequence ID" value="PIZ42065.1"/>
    <property type="molecule type" value="Genomic_DNA"/>
</dbReference>
<feature type="transmembrane region" description="Helical" evidence="5">
    <location>
        <begin position="12"/>
        <end position="32"/>
    </location>
</feature>
<feature type="transmembrane region" description="Helical" evidence="5">
    <location>
        <begin position="433"/>
        <end position="451"/>
    </location>
</feature>
<evidence type="ECO:0000259" key="6">
    <source>
        <dbReference type="Pfam" id="PF04932"/>
    </source>
</evidence>
<feature type="transmembrane region" description="Helical" evidence="5">
    <location>
        <begin position="556"/>
        <end position="577"/>
    </location>
</feature>
<dbReference type="PANTHER" id="PTHR37422">
    <property type="entry name" value="TEICHURONIC ACID BIOSYNTHESIS PROTEIN TUAE"/>
    <property type="match status" value="1"/>
</dbReference>
<name>A0A2M7TAQ0_9ACTN</name>
<keyword evidence="2 5" id="KW-0812">Transmembrane</keyword>
<feature type="transmembrane region" description="Helical" evidence="5">
    <location>
        <begin position="374"/>
        <end position="392"/>
    </location>
</feature>
<dbReference type="Pfam" id="PF04932">
    <property type="entry name" value="Wzy_C"/>
    <property type="match status" value="1"/>
</dbReference>
<evidence type="ECO:0000256" key="3">
    <source>
        <dbReference type="ARBA" id="ARBA00022989"/>
    </source>
</evidence>
<feature type="transmembrane region" description="Helical" evidence="5">
    <location>
        <begin position="77"/>
        <end position="96"/>
    </location>
</feature>
<evidence type="ECO:0000256" key="5">
    <source>
        <dbReference type="SAM" id="Phobius"/>
    </source>
</evidence>
<evidence type="ECO:0000313" key="7">
    <source>
        <dbReference type="EMBL" id="PIZ42065.1"/>
    </source>
</evidence>
<proteinExistence type="predicted"/>
<comment type="subcellular location">
    <subcellularLocation>
        <location evidence="1">Membrane</location>
        <topology evidence="1">Multi-pass membrane protein</topology>
    </subcellularLocation>
</comment>
<dbReference type="RefSeq" id="WP_286678548.1">
    <property type="nucleotide sequence ID" value="NZ_MNXI01000091.1"/>
</dbReference>
<feature type="transmembrane region" description="Helical" evidence="5">
    <location>
        <begin position="163"/>
        <end position="183"/>
    </location>
</feature>
<evidence type="ECO:0000313" key="8">
    <source>
        <dbReference type="Proteomes" id="UP000230956"/>
    </source>
</evidence>
<organism evidence="7 8">
    <name type="scientific">Candidatus Aquicultor secundus</name>
    <dbReference type="NCBI Taxonomy" id="1973895"/>
    <lineage>
        <taxon>Bacteria</taxon>
        <taxon>Bacillati</taxon>
        <taxon>Actinomycetota</taxon>
        <taxon>Candidatus Aquicultoria</taxon>
        <taxon>Candidatus Aquicultorales</taxon>
        <taxon>Candidatus Aquicultoraceae</taxon>
        <taxon>Candidatus Aquicultor</taxon>
    </lineage>
</organism>
<sequence length="578" mass="62984">MSELVAARKTSIPAYAAVVILGSAVGVAGVLLSTNQFIALLAGLLLMAIALAKTEFAIALLVAVAPLTNLKVDLGPIPLDAVTICTAIVIFSYAINNLGKNENRISPPFSWAFIAFLVFGAVSAVVAPSIVDSVSVLTRFIGYFLLVYIIGNSIKSKEMLTRILVLMVVIGALTALFGIYQYLYEPQTAKIGLYDLDQEVAARVGSTFENPNFYAEYLVLLIPIGLALVLGSRGLFRRFMMGGATLLMFAGLILTYTRGSWLATGIGVILMSLLTKAWLFWVWVGLFAVAFVAAPGVASRLESISNVTGGTAGFRMKLWRIASGIIQEHPLLGIGIGNYYNVFTEYIFRHPELSVGWVIYGAHNSYLTIWAETGIFGIISFIAIILISIKYGLYLAQAKAKDKYLSWINSAIFAGVVGFSINSLTSNSFHHPQGAVFFWIMLGLQVAINGLEPEPSKTETTPAVAGSLILRPFRVSLIALKAAYLSHPVHKFFAGLGGAWRKSDIANWLYKKPAAPAFFRESRSFKPVLGFFKTSRVWFENSWLFSMLRDVGARPFITAALFITATALVRFLTTTVVR</sequence>
<evidence type="ECO:0000256" key="1">
    <source>
        <dbReference type="ARBA" id="ARBA00004141"/>
    </source>
</evidence>
<feature type="transmembrane region" description="Helical" evidence="5">
    <location>
        <begin position="213"/>
        <end position="232"/>
    </location>
</feature>
<dbReference type="InterPro" id="IPR051533">
    <property type="entry name" value="WaaL-like"/>
</dbReference>
<feature type="domain" description="O-antigen ligase-related" evidence="6">
    <location>
        <begin position="244"/>
        <end position="382"/>
    </location>
</feature>
<dbReference type="Proteomes" id="UP000230956">
    <property type="component" value="Unassembled WGS sequence"/>
</dbReference>
<reference evidence="8" key="1">
    <citation type="submission" date="2017-09" db="EMBL/GenBank/DDBJ databases">
        <title>Depth-based differentiation of microbial function through sediment-hosted aquifers and enrichment of novel symbionts in the deep terrestrial subsurface.</title>
        <authorList>
            <person name="Probst A.J."/>
            <person name="Ladd B."/>
            <person name="Jarett J.K."/>
            <person name="Geller-Mcgrath D.E."/>
            <person name="Sieber C.M.K."/>
            <person name="Emerson J.B."/>
            <person name="Anantharaman K."/>
            <person name="Thomas B.C."/>
            <person name="Malmstrom R."/>
            <person name="Stieglmeier M."/>
            <person name="Klingl A."/>
            <person name="Woyke T."/>
            <person name="Ryan C.M."/>
            <person name="Banfield J.F."/>
        </authorList>
    </citation>
    <scope>NUCLEOTIDE SEQUENCE [LARGE SCALE GENOMIC DNA]</scope>
</reference>
<dbReference type="GO" id="GO:0016020">
    <property type="term" value="C:membrane"/>
    <property type="evidence" value="ECO:0007669"/>
    <property type="project" value="UniProtKB-SubCell"/>
</dbReference>
<feature type="transmembrane region" description="Helical" evidence="5">
    <location>
        <begin position="239"/>
        <end position="257"/>
    </location>
</feature>
<feature type="transmembrane region" description="Helical" evidence="5">
    <location>
        <begin position="277"/>
        <end position="298"/>
    </location>
</feature>
<keyword evidence="4 5" id="KW-0472">Membrane</keyword>
<evidence type="ECO:0000256" key="2">
    <source>
        <dbReference type="ARBA" id="ARBA00022692"/>
    </source>
</evidence>
<feature type="transmembrane region" description="Helical" evidence="5">
    <location>
        <begin position="108"/>
        <end position="127"/>
    </location>
</feature>
<feature type="transmembrane region" description="Helical" evidence="5">
    <location>
        <begin position="404"/>
        <end position="421"/>
    </location>
</feature>
<accession>A0A2M7TAQ0</accession>
<gene>
    <name evidence="7" type="ORF">COY37_01045</name>
</gene>
<dbReference type="AlphaFoldDB" id="A0A2M7TAQ0"/>
<keyword evidence="3 5" id="KW-1133">Transmembrane helix</keyword>
<protein>
    <recommendedName>
        <fullName evidence="6">O-antigen ligase-related domain-containing protein</fullName>
    </recommendedName>
</protein>
<dbReference type="InterPro" id="IPR007016">
    <property type="entry name" value="O-antigen_ligase-rel_domated"/>
</dbReference>
<dbReference type="PANTHER" id="PTHR37422:SF23">
    <property type="entry name" value="TEICHURONIC ACID BIOSYNTHESIS PROTEIN TUAE"/>
    <property type="match status" value="1"/>
</dbReference>
<comment type="caution">
    <text evidence="7">The sequence shown here is derived from an EMBL/GenBank/DDBJ whole genome shotgun (WGS) entry which is preliminary data.</text>
</comment>